<dbReference type="EMBL" id="AP014809">
    <property type="protein sequence ID" value="BAU93455.1"/>
    <property type="molecule type" value="Genomic_DNA"/>
</dbReference>
<protein>
    <submittedName>
        <fullName evidence="1">Single-stranded DNA-binding protein</fullName>
    </submittedName>
</protein>
<sequence length="70" mass="7716">MGDATKSLAAEIKAVRDCQTLFLADYKEAWESREATDWHAAALMAKGLSNAVERLLAALPLQPEGERNDR</sequence>
<evidence type="ECO:0000313" key="2">
    <source>
        <dbReference type="Proteomes" id="UP000218288"/>
    </source>
</evidence>
<dbReference type="RefSeq" id="WP_096487178.1">
    <property type="nucleotide sequence ID" value="NZ_AP014809.1"/>
</dbReference>
<accession>A0A160PKB2</accession>
<proteinExistence type="predicted"/>
<gene>
    <name evidence="1" type="ORF">MPPM_4850</name>
</gene>
<name>A0A160PKB2_9HYPH</name>
<dbReference type="Proteomes" id="UP000218288">
    <property type="component" value="Chromosome"/>
</dbReference>
<dbReference type="AlphaFoldDB" id="A0A160PKB2"/>
<reference evidence="1 2" key="1">
    <citation type="journal article" date="2016" name="Genome Announc.">
        <title>Complete Genome Sequence of Methylobacterium populi P-1M, Isolated from Pink-Pigmented Household Biofilm.</title>
        <authorList>
            <person name="Morohoshi T."/>
            <person name="Ikeda T."/>
        </authorList>
    </citation>
    <scope>NUCLEOTIDE SEQUENCE [LARGE SCALE GENOMIC DNA]</scope>
    <source>
        <strain evidence="1 2">P-1M</strain>
    </source>
</reference>
<organism evidence="1 2">
    <name type="scientific">Methylorubrum populi</name>
    <dbReference type="NCBI Taxonomy" id="223967"/>
    <lineage>
        <taxon>Bacteria</taxon>
        <taxon>Pseudomonadati</taxon>
        <taxon>Pseudomonadota</taxon>
        <taxon>Alphaproteobacteria</taxon>
        <taxon>Hyphomicrobiales</taxon>
        <taxon>Methylobacteriaceae</taxon>
        <taxon>Methylorubrum</taxon>
    </lineage>
</organism>
<keyword evidence="1" id="KW-0238">DNA-binding</keyword>
<evidence type="ECO:0000313" key="1">
    <source>
        <dbReference type="EMBL" id="BAU93455.1"/>
    </source>
</evidence>
<dbReference type="GO" id="GO:0003677">
    <property type="term" value="F:DNA binding"/>
    <property type="evidence" value="ECO:0007669"/>
    <property type="project" value="UniProtKB-KW"/>
</dbReference>